<feature type="chain" id="PRO_5021925974" evidence="1">
    <location>
        <begin position="21"/>
        <end position="362"/>
    </location>
</feature>
<proteinExistence type="predicted"/>
<evidence type="ECO:0000256" key="1">
    <source>
        <dbReference type="SAM" id="SignalP"/>
    </source>
</evidence>
<dbReference type="OrthoDB" id="9791578at2"/>
<sequence length="362" mass="39344" precursor="true">MFRLFACVFAVALSAAPAAAAPQTENVLWVMLDGLRWQEVFTGADEELLNKDRGGVKDVANCKARFWRDTPEARREVLLPFLWGTVAKGGRVYGNKLVGSPGRVTNMFNVSYPGYNEILCGFPNPLITGNTKLYNPNATVLEWLHGKPGFKDRIAAVTSWDVFPYIINDKRSGIAVNSGFTPLTGLPDTPDLRLLNKLMTETGPDGEETRLDALTHRAALMVLAAKKPRVLFVSYDETDAHGHGGRYDRLLAAAQKNDRFVRELWDAAQAMPEYRGKTTLVVTTDHGRGDAPVGWKNHGAKEAGAEFWWAAVLGPDTPAGGEIRDTPTTQAQVAATVAAALGFDYRAAVPRAGAVLPGAVRP</sequence>
<feature type="signal peptide" evidence="1">
    <location>
        <begin position="1"/>
        <end position="20"/>
    </location>
</feature>
<evidence type="ECO:0000313" key="2">
    <source>
        <dbReference type="EMBL" id="QDU19184.1"/>
    </source>
</evidence>
<evidence type="ECO:0000313" key="3">
    <source>
        <dbReference type="Proteomes" id="UP000319576"/>
    </source>
</evidence>
<protein>
    <submittedName>
        <fullName evidence="2">Type I phosphodiesterase / nucleotide pyrophosphatase</fullName>
    </submittedName>
</protein>
<dbReference type="Proteomes" id="UP000319576">
    <property type="component" value="Chromosome"/>
</dbReference>
<accession>A0A517XNU2</accession>
<reference evidence="2 3" key="1">
    <citation type="submission" date="2019-02" db="EMBL/GenBank/DDBJ databases">
        <title>Deep-cultivation of Planctomycetes and their phenomic and genomic characterization uncovers novel biology.</title>
        <authorList>
            <person name="Wiegand S."/>
            <person name="Jogler M."/>
            <person name="Boedeker C."/>
            <person name="Pinto D."/>
            <person name="Vollmers J."/>
            <person name="Rivas-Marin E."/>
            <person name="Kohn T."/>
            <person name="Peeters S.H."/>
            <person name="Heuer A."/>
            <person name="Rast P."/>
            <person name="Oberbeckmann S."/>
            <person name="Bunk B."/>
            <person name="Jeske O."/>
            <person name="Meyerdierks A."/>
            <person name="Storesund J.E."/>
            <person name="Kallscheuer N."/>
            <person name="Luecker S."/>
            <person name="Lage O.M."/>
            <person name="Pohl T."/>
            <person name="Merkel B.J."/>
            <person name="Hornburger P."/>
            <person name="Mueller R.-W."/>
            <person name="Bruemmer F."/>
            <person name="Labrenz M."/>
            <person name="Spormann A.M."/>
            <person name="Op den Camp H."/>
            <person name="Overmann J."/>
            <person name="Amann R."/>
            <person name="Jetten M.S.M."/>
            <person name="Mascher T."/>
            <person name="Medema M.H."/>
            <person name="Devos D.P."/>
            <person name="Kaster A.-K."/>
            <person name="Ovreas L."/>
            <person name="Rohde M."/>
            <person name="Galperin M.Y."/>
            <person name="Jogler C."/>
        </authorList>
    </citation>
    <scope>NUCLEOTIDE SEQUENCE [LARGE SCALE GENOMIC DNA]</scope>
    <source>
        <strain evidence="2 3">ETA_A1</strain>
    </source>
</reference>
<dbReference type="EMBL" id="CP036273">
    <property type="protein sequence ID" value="QDU19184.1"/>
    <property type="molecule type" value="Genomic_DNA"/>
</dbReference>
<keyword evidence="3" id="KW-1185">Reference proteome</keyword>
<dbReference type="KEGG" id="uli:ETAA1_10880"/>
<dbReference type="InterPro" id="IPR017850">
    <property type="entry name" value="Alkaline_phosphatase_core_sf"/>
</dbReference>
<dbReference type="SUPFAM" id="SSF53649">
    <property type="entry name" value="Alkaline phosphatase-like"/>
    <property type="match status" value="1"/>
</dbReference>
<dbReference type="RefSeq" id="WP_145234996.1">
    <property type="nucleotide sequence ID" value="NZ_CP036273.1"/>
</dbReference>
<gene>
    <name evidence="2" type="ORF">ETAA1_10880</name>
</gene>
<name>A0A517XNU2_9BACT</name>
<organism evidence="2 3">
    <name type="scientific">Urbifossiella limnaea</name>
    <dbReference type="NCBI Taxonomy" id="2528023"/>
    <lineage>
        <taxon>Bacteria</taxon>
        <taxon>Pseudomonadati</taxon>
        <taxon>Planctomycetota</taxon>
        <taxon>Planctomycetia</taxon>
        <taxon>Gemmatales</taxon>
        <taxon>Gemmataceae</taxon>
        <taxon>Urbifossiella</taxon>
    </lineage>
</organism>
<dbReference type="InterPro" id="IPR002591">
    <property type="entry name" value="Phosphodiest/P_Trfase"/>
</dbReference>
<keyword evidence="1" id="KW-0732">Signal</keyword>
<dbReference type="Gene3D" id="3.40.720.10">
    <property type="entry name" value="Alkaline Phosphatase, subunit A"/>
    <property type="match status" value="1"/>
</dbReference>
<dbReference type="AlphaFoldDB" id="A0A517XNU2"/>
<dbReference type="Pfam" id="PF01663">
    <property type="entry name" value="Phosphodiest"/>
    <property type="match status" value="1"/>
</dbReference>